<dbReference type="InterPro" id="IPR011050">
    <property type="entry name" value="Pectin_lyase_fold/virulence"/>
</dbReference>
<keyword evidence="8" id="KW-0119">Carbohydrate metabolism</keyword>
<comment type="similarity">
    <text evidence="1 8">Belongs to the polysaccharide lyase 1 family.</text>
</comment>
<dbReference type="GO" id="GO:0000272">
    <property type="term" value="P:polysaccharide catabolic process"/>
    <property type="evidence" value="ECO:0007669"/>
    <property type="project" value="UniProtKB-KW"/>
</dbReference>
<evidence type="ECO:0000256" key="5">
    <source>
        <dbReference type="ARBA" id="ARBA00036818"/>
    </source>
</evidence>
<sequence length="505" mass="53700">MGINSLVSVVSTTAALIDSKGALAVGSLFGYAKGTTGRAAATQATPTSTAQLKSWLKDNVAHNILLNRTYDFTDTKSSVTETGCKPWTCSPNLQLAINPHNWCLEDAAKVTVTYKKAGTNSILVGSNKTILGKELQDGCLRLIGSTNIIIQNVRISDINPQYVWGGDAISLEGASKVWIDHNYIKSIGRQFLISHFDPTFKSQSRTTTLTGKAHGRELIQLYNQFKPSLYLVVINNSTRCNEHHYWSFYFVGKADEITFARNYIYHTAGRGPKVGGISGNTQSIHVYNNYWNDVTGNALEPNNGSRVLMEGNVFNKVKAPSSGGSAGTVFAPTSSSMNAQCSSVLSRNCVSNILTGGSGSLSNTGNTAAIRPFTASTVKSASVMDPSSVVSYVLANAGLVSFNVTVLKQVTIHASLGYSFTAQPLAAAPVMTSFLAPCSAPARGGTTAVPHDRVSVPPCSCIPPTNQRTQPGATAYFLHPGALNLAAAVDVALPPPERVYVEEPP</sequence>
<dbReference type="EC" id="4.2.2.10" evidence="7"/>
<dbReference type="InterPro" id="IPR002022">
    <property type="entry name" value="Pec_lyase"/>
</dbReference>
<keyword evidence="2" id="KW-1015">Disulfide bond</keyword>
<name>A0A8H7M1L2_9AGAM</name>
<reference evidence="10" key="1">
    <citation type="submission" date="2020-09" db="EMBL/GenBank/DDBJ databases">
        <title>Comparative genome analyses of four rice-infecting Rhizoctonia solani isolates reveal extensive enrichment of homogalacturonan modification genes.</title>
        <authorList>
            <person name="Lee D.-Y."/>
            <person name="Jeon J."/>
            <person name="Kim K.-T."/>
            <person name="Cheong K."/>
            <person name="Song H."/>
            <person name="Choi G."/>
            <person name="Ko J."/>
            <person name="Opiyo S.O."/>
            <person name="Zuo S."/>
            <person name="Madhav S."/>
            <person name="Lee Y.-H."/>
            <person name="Wang G.-L."/>
        </authorList>
    </citation>
    <scope>NUCLEOTIDE SEQUENCE</scope>
    <source>
        <strain evidence="10">AG1-IA B2</strain>
    </source>
</reference>
<dbReference type="SMART" id="SM00656">
    <property type="entry name" value="Amb_all"/>
    <property type="match status" value="1"/>
</dbReference>
<evidence type="ECO:0000256" key="8">
    <source>
        <dbReference type="RuleBase" id="RU361173"/>
    </source>
</evidence>
<keyword evidence="8" id="KW-0624">Polysaccharide degradation</keyword>
<dbReference type="PANTHER" id="PTHR31683:SF67">
    <property type="entry name" value="PECTIN LYASE F-RELATED"/>
    <property type="match status" value="1"/>
</dbReference>
<comment type="subcellular location">
    <subcellularLocation>
        <location evidence="8">Secreted</location>
    </subcellularLocation>
</comment>
<comment type="catalytic activity">
    <reaction evidence="5">
        <text>Eliminative cleavage of (1-&gt;4)-alpha-D-galacturonan methyl ester to give oligosaccharides with 4-deoxy-6-O-methyl-alpha-D-galact-4-enuronosyl groups at their non-reducing ends.</text>
        <dbReference type="EC" id="4.2.2.10"/>
    </reaction>
</comment>
<proteinExistence type="inferred from homology"/>
<dbReference type="InterPro" id="IPR012334">
    <property type="entry name" value="Pectin_lyas_fold"/>
</dbReference>
<dbReference type="EMBL" id="JACYCF010000021">
    <property type="protein sequence ID" value="KAF8750388.1"/>
    <property type="molecule type" value="Genomic_DNA"/>
</dbReference>
<evidence type="ECO:0000256" key="3">
    <source>
        <dbReference type="ARBA" id="ARBA00023180"/>
    </source>
</evidence>
<accession>A0A8H7M1L2</accession>
<evidence type="ECO:0000259" key="9">
    <source>
        <dbReference type="SMART" id="SM00656"/>
    </source>
</evidence>
<dbReference type="GO" id="GO:0030570">
    <property type="term" value="F:pectate lyase activity"/>
    <property type="evidence" value="ECO:0007669"/>
    <property type="project" value="InterPro"/>
</dbReference>
<dbReference type="SUPFAM" id="SSF51126">
    <property type="entry name" value="Pectin lyase-like"/>
    <property type="match status" value="1"/>
</dbReference>
<gene>
    <name evidence="10" type="ORF">RHS01_09422</name>
</gene>
<dbReference type="AlphaFoldDB" id="A0A8H7M1L2"/>
<evidence type="ECO:0000256" key="1">
    <source>
        <dbReference type="ARBA" id="ARBA00010980"/>
    </source>
</evidence>
<feature type="domain" description="Pectate lyase" evidence="9">
    <location>
        <begin position="96"/>
        <end position="320"/>
    </location>
</feature>
<dbReference type="PANTHER" id="PTHR31683">
    <property type="entry name" value="PECTATE LYASE 18-RELATED"/>
    <property type="match status" value="1"/>
</dbReference>
<evidence type="ECO:0000256" key="7">
    <source>
        <dbReference type="ARBA" id="ARBA00039082"/>
    </source>
</evidence>
<evidence type="ECO:0000256" key="4">
    <source>
        <dbReference type="ARBA" id="ARBA00023239"/>
    </source>
</evidence>
<comment type="function">
    <text evidence="6">Pectinolytic enzymes consist of four classes of enzymes: pectin lyase, polygalacturonase, pectin methylesterase and rhamnogalacturonase. Among pectinolytic enzymes, pectin lyase is the most important in depolymerization of pectin, since it cleaves internal glycosidic bonds of highly methylated pectins.</text>
</comment>
<protein>
    <recommendedName>
        <fullName evidence="7">pectin lyase</fullName>
        <ecNumber evidence="7">4.2.2.10</ecNumber>
    </recommendedName>
</protein>
<evidence type="ECO:0000256" key="2">
    <source>
        <dbReference type="ARBA" id="ARBA00023157"/>
    </source>
</evidence>
<keyword evidence="8" id="KW-0964">Secreted</keyword>
<dbReference type="GO" id="GO:0005576">
    <property type="term" value="C:extracellular region"/>
    <property type="evidence" value="ECO:0007669"/>
    <property type="project" value="UniProtKB-SubCell"/>
</dbReference>
<keyword evidence="3" id="KW-0325">Glycoprotein</keyword>
<organism evidence="10 11">
    <name type="scientific">Rhizoctonia solani</name>
    <dbReference type="NCBI Taxonomy" id="456999"/>
    <lineage>
        <taxon>Eukaryota</taxon>
        <taxon>Fungi</taxon>
        <taxon>Dikarya</taxon>
        <taxon>Basidiomycota</taxon>
        <taxon>Agaricomycotina</taxon>
        <taxon>Agaricomycetes</taxon>
        <taxon>Cantharellales</taxon>
        <taxon>Ceratobasidiaceae</taxon>
        <taxon>Rhizoctonia</taxon>
    </lineage>
</organism>
<dbReference type="Gene3D" id="2.160.20.10">
    <property type="entry name" value="Single-stranded right-handed beta-helix, Pectin lyase-like"/>
    <property type="match status" value="1"/>
</dbReference>
<dbReference type="GO" id="GO:0047490">
    <property type="term" value="F:pectin lyase activity"/>
    <property type="evidence" value="ECO:0007669"/>
    <property type="project" value="UniProtKB-EC"/>
</dbReference>
<comment type="caution">
    <text evidence="10">The sequence shown here is derived from an EMBL/GenBank/DDBJ whole genome shotgun (WGS) entry which is preliminary data.</text>
</comment>
<evidence type="ECO:0000313" key="10">
    <source>
        <dbReference type="EMBL" id="KAF8750388.1"/>
    </source>
</evidence>
<keyword evidence="4 8" id="KW-0456">Lyase</keyword>
<dbReference type="Proteomes" id="UP000614334">
    <property type="component" value="Unassembled WGS sequence"/>
</dbReference>
<evidence type="ECO:0000256" key="6">
    <source>
        <dbReference type="ARBA" id="ARBA00037631"/>
    </source>
</evidence>
<dbReference type="InterPro" id="IPR045032">
    <property type="entry name" value="PEL"/>
</dbReference>
<dbReference type="Pfam" id="PF00544">
    <property type="entry name" value="Pectate_lyase_4"/>
    <property type="match status" value="1"/>
</dbReference>
<evidence type="ECO:0000313" key="11">
    <source>
        <dbReference type="Proteomes" id="UP000614334"/>
    </source>
</evidence>